<dbReference type="STRING" id="685588.A0A067STB8"/>
<proteinExistence type="predicted"/>
<dbReference type="Proteomes" id="UP000027222">
    <property type="component" value="Unassembled WGS sequence"/>
</dbReference>
<organism evidence="1 2">
    <name type="scientific">Galerina marginata (strain CBS 339.88)</name>
    <dbReference type="NCBI Taxonomy" id="685588"/>
    <lineage>
        <taxon>Eukaryota</taxon>
        <taxon>Fungi</taxon>
        <taxon>Dikarya</taxon>
        <taxon>Basidiomycota</taxon>
        <taxon>Agaricomycotina</taxon>
        <taxon>Agaricomycetes</taxon>
        <taxon>Agaricomycetidae</taxon>
        <taxon>Agaricales</taxon>
        <taxon>Agaricineae</taxon>
        <taxon>Strophariaceae</taxon>
        <taxon>Galerina</taxon>
    </lineage>
</organism>
<dbReference type="AlphaFoldDB" id="A0A067STB8"/>
<keyword evidence="2" id="KW-1185">Reference proteome</keyword>
<protein>
    <submittedName>
        <fullName evidence="1">Uncharacterized protein</fullName>
    </submittedName>
</protein>
<sequence>MLSHYDAILGTPWFFQHSVCVGLNPARVVIGSDVALPLEGASVTSLASRAMSMVGNLVDQAPFRAINHRVPLIDVDKVYPWRPSRLAQGDGKLPDREIQSRCF</sequence>
<name>A0A067STB8_GALM3</name>
<reference evidence="2" key="1">
    <citation type="journal article" date="2014" name="Proc. Natl. Acad. Sci. U.S.A.">
        <title>Extensive sampling of basidiomycete genomes demonstrates inadequacy of the white-rot/brown-rot paradigm for wood decay fungi.</title>
        <authorList>
            <person name="Riley R."/>
            <person name="Salamov A.A."/>
            <person name="Brown D.W."/>
            <person name="Nagy L.G."/>
            <person name="Floudas D."/>
            <person name="Held B.W."/>
            <person name="Levasseur A."/>
            <person name="Lombard V."/>
            <person name="Morin E."/>
            <person name="Otillar R."/>
            <person name="Lindquist E.A."/>
            <person name="Sun H."/>
            <person name="LaButti K.M."/>
            <person name="Schmutz J."/>
            <person name="Jabbour D."/>
            <person name="Luo H."/>
            <person name="Baker S.E."/>
            <person name="Pisabarro A.G."/>
            <person name="Walton J.D."/>
            <person name="Blanchette R.A."/>
            <person name="Henrissat B."/>
            <person name="Martin F."/>
            <person name="Cullen D."/>
            <person name="Hibbett D.S."/>
            <person name="Grigoriev I.V."/>
        </authorList>
    </citation>
    <scope>NUCLEOTIDE SEQUENCE [LARGE SCALE GENOMIC DNA]</scope>
    <source>
        <strain evidence="2">CBS 339.88</strain>
    </source>
</reference>
<accession>A0A067STB8</accession>
<evidence type="ECO:0000313" key="1">
    <source>
        <dbReference type="EMBL" id="KDR69983.1"/>
    </source>
</evidence>
<dbReference type="HOGENOM" id="CLU_2263967_0_0_1"/>
<dbReference type="EMBL" id="KL142399">
    <property type="protein sequence ID" value="KDR69983.1"/>
    <property type="molecule type" value="Genomic_DNA"/>
</dbReference>
<dbReference type="OrthoDB" id="1750432at2759"/>
<evidence type="ECO:0000313" key="2">
    <source>
        <dbReference type="Proteomes" id="UP000027222"/>
    </source>
</evidence>
<gene>
    <name evidence="1" type="ORF">GALMADRAFT_255322</name>
</gene>